<feature type="compositionally biased region" description="Basic and acidic residues" evidence="1">
    <location>
        <begin position="274"/>
        <end position="293"/>
    </location>
</feature>
<dbReference type="AlphaFoldDB" id="A0A7J7G0C8"/>
<gene>
    <name evidence="2" type="ORF">HYC85_030026</name>
</gene>
<reference evidence="3" key="1">
    <citation type="journal article" date="2020" name="Nat. Commun.">
        <title>Genome assembly of wild tea tree DASZ reveals pedigree and selection history of tea varieties.</title>
        <authorList>
            <person name="Zhang W."/>
            <person name="Zhang Y."/>
            <person name="Qiu H."/>
            <person name="Guo Y."/>
            <person name="Wan H."/>
            <person name="Zhang X."/>
            <person name="Scossa F."/>
            <person name="Alseekh S."/>
            <person name="Zhang Q."/>
            <person name="Wang P."/>
            <person name="Xu L."/>
            <person name="Schmidt M.H."/>
            <person name="Jia X."/>
            <person name="Li D."/>
            <person name="Zhu A."/>
            <person name="Guo F."/>
            <person name="Chen W."/>
            <person name="Ni D."/>
            <person name="Usadel B."/>
            <person name="Fernie A.R."/>
            <person name="Wen W."/>
        </authorList>
    </citation>
    <scope>NUCLEOTIDE SEQUENCE [LARGE SCALE GENOMIC DNA]</scope>
    <source>
        <strain evidence="3">cv. G240</strain>
    </source>
</reference>
<protein>
    <submittedName>
        <fullName evidence="2">Uncharacterized protein</fullName>
    </submittedName>
</protein>
<dbReference type="EMBL" id="JACBKZ010000014">
    <property type="protein sequence ID" value="KAF5933855.1"/>
    <property type="molecule type" value="Genomic_DNA"/>
</dbReference>
<keyword evidence="3" id="KW-1185">Reference proteome</keyword>
<feature type="region of interest" description="Disordered" evidence="1">
    <location>
        <begin position="271"/>
        <end position="293"/>
    </location>
</feature>
<reference evidence="2 3" key="2">
    <citation type="submission" date="2020-07" db="EMBL/GenBank/DDBJ databases">
        <title>Genome assembly of wild tea tree DASZ reveals pedigree and selection history of tea varieties.</title>
        <authorList>
            <person name="Zhang W."/>
        </authorList>
    </citation>
    <scope>NUCLEOTIDE SEQUENCE [LARGE SCALE GENOMIC DNA]</scope>
    <source>
        <strain evidence="3">cv. G240</strain>
        <tissue evidence="2">Leaf</tissue>
    </source>
</reference>
<feature type="region of interest" description="Disordered" evidence="1">
    <location>
        <begin position="93"/>
        <end position="113"/>
    </location>
</feature>
<evidence type="ECO:0000313" key="2">
    <source>
        <dbReference type="EMBL" id="KAF5933855.1"/>
    </source>
</evidence>
<name>A0A7J7G0C8_CAMSI</name>
<accession>A0A7J7G0C8</accession>
<proteinExistence type="predicted"/>
<evidence type="ECO:0000313" key="3">
    <source>
        <dbReference type="Proteomes" id="UP000593564"/>
    </source>
</evidence>
<organism evidence="2 3">
    <name type="scientific">Camellia sinensis</name>
    <name type="common">Tea plant</name>
    <name type="synonym">Thea sinensis</name>
    <dbReference type="NCBI Taxonomy" id="4442"/>
    <lineage>
        <taxon>Eukaryota</taxon>
        <taxon>Viridiplantae</taxon>
        <taxon>Streptophyta</taxon>
        <taxon>Embryophyta</taxon>
        <taxon>Tracheophyta</taxon>
        <taxon>Spermatophyta</taxon>
        <taxon>Magnoliopsida</taxon>
        <taxon>eudicotyledons</taxon>
        <taxon>Gunneridae</taxon>
        <taxon>Pentapetalae</taxon>
        <taxon>asterids</taxon>
        <taxon>Ericales</taxon>
        <taxon>Theaceae</taxon>
        <taxon>Camellia</taxon>
    </lineage>
</organism>
<sequence length="293" mass="32775">MVILQETKKANVSEQFVKSIWPHDLVDYMIVDAVGSAGGLLCVWKPRIFSLADCCCNRNFILLLDIPERPGENSPRSVHLGLTTVQDSMSRVQCKTDESSKSPDPTNRNPDSCLRPRVRHHQSCLSSGTWVRLGKQWIDSAWQGNFKAMYAWPHSLSCYGLKGVWPLVLRPPITRGKALLYRTSKGPKLLREAKAKRPSFLKKLDQRSKLLGESKTKGASLLEEAKTKGLSLSKKLRAKGCKGCKSSIHVYGGQVRALQLAQLAQLACTMPQKGKKDVPARKRDNRPNKWSID</sequence>
<dbReference type="Proteomes" id="UP000593564">
    <property type="component" value="Unassembled WGS sequence"/>
</dbReference>
<evidence type="ECO:0000256" key="1">
    <source>
        <dbReference type="SAM" id="MobiDB-lite"/>
    </source>
</evidence>
<comment type="caution">
    <text evidence="2">The sequence shown here is derived from an EMBL/GenBank/DDBJ whole genome shotgun (WGS) entry which is preliminary data.</text>
</comment>